<feature type="transmembrane region" description="Helical" evidence="1">
    <location>
        <begin position="149"/>
        <end position="170"/>
    </location>
</feature>
<evidence type="ECO:0000313" key="3">
    <source>
        <dbReference type="Proteomes" id="UP001225788"/>
    </source>
</evidence>
<sequence>MGQNDRGENKDIGVGASGMWSLRARVVYIAELAVFALPATLLAGYFAVLVGMDSGRFFLESAWSALSHGGVENVQLTIGSGMGIGLAVLSLSAICIFLRLSLDYIRGRQAVLAQARRRYWFGLGCAVIPLMVVCYGIFVSIVAEMMRGLLPILSVGLTIIIPAAHLGFAIHAGRLP</sequence>
<keyword evidence="1" id="KW-1133">Transmembrane helix</keyword>
<dbReference type="RefSeq" id="WP_306162150.1">
    <property type="nucleotide sequence ID" value="NZ_CP132315.1"/>
</dbReference>
<keyword evidence="1" id="KW-0472">Membrane</keyword>
<feature type="transmembrane region" description="Helical" evidence="1">
    <location>
        <begin position="119"/>
        <end position="143"/>
    </location>
</feature>
<geneLocation type="plasmid" evidence="2 3">
    <name>unnamed1</name>
</geneLocation>
<feature type="transmembrane region" description="Helical" evidence="1">
    <location>
        <begin position="26"/>
        <end position="48"/>
    </location>
</feature>
<feature type="transmembrane region" description="Helical" evidence="1">
    <location>
        <begin position="76"/>
        <end position="98"/>
    </location>
</feature>
<dbReference type="EMBL" id="CP132315">
    <property type="protein sequence ID" value="WLS05728.1"/>
    <property type="molecule type" value="Genomic_DNA"/>
</dbReference>
<reference evidence="2 3" key="1">
    <citation type="submission" date="2023-08" db="EMBL/GenBank/DDBJ databases">
        <title>Pathogen: clinical or host-associated sample.</title>
        <authorList>
            <person name="Hergert J."/>
            <person name="Casey R."/>
            <person name="Wagner J."/>
            <person name="Young E.L."/>
            <person name="Oakeson K.F."/>
        </authorList>
    </citation>
    <scope>NUCLEOTIDE SEQUENCE [LARGE SCALE GENOMIC DNA]</scope>
    <source>
        <strain evidence="2 3">UPHL-collab-2</strain>
        <plasmid evidence="2 3">unnamed1</plasmid>
    </source>
</reference>
<evidence type="ECO:0000256" key="1">
    <source>
        <dbReference type="SAM" id="Phobius"/>
    </source>
</evidence>
<proteinExistence type="predicted"/>
<organism evidence="2 3">
    <name type="scientific">Shinella oryzae</name>
    <dbReference type="NCBI Taxonomy" id="2871820"/>
    <lineage>
        <taxon>Bacteria</taxon>
        <taxon>Pseudomonadati</taxon>
        <taxon>Pseudomonadota</taxon>
        <taxon>Alphaproteobacteria</taxon>
        <taxon>Hyphomicrobiales</taxon>
        <taxon>Rhizobiaceae</taxon>
        <taxon>Shinella</taxon>
    </lineage>
</organism>
<name>A0ABY9KB31_9HYPH</name>
<accession>A0ABY9KB31</accession>
<gene>
    <name evidence="2" type="ORF">Q9315_17785</name>
</gene>
<dbReference type="Proteomes" id="UP001225788">
    <property type="component" value="Plasmid unnamed1"/>
</dbReference>
<keyword evidence="1" id="KW-0812">Transmembrane</keyword>
<protein>
    <submittedName>
        <fullName evidence="2">Uncharacterized protein</fullName>
    </submittedName>
</protein>
<keyword evidence="2" id="KW-0614">Plasmid</keyword>
<keyword evidence="3" id="KW-1185">Reference proteome</keyword>
<evidence type="ECO:0000313" key="2">
    <source>
        <dbReference type="EMBL" id="WLS05728.1"/>
    </source>
</evidence>